<organism evidence="5 6">
    <name type="scientific">Stachybotrys chlorohalonatus (strain IBT 40285)</name>
    <dbReference type="NCBI Taxonomy" id="1283841"/>
    <lineage>
        <taxon>Eukaryota</taxon>
        <taxon>Fungi</taxon>
        <taxon>Dikarya</taxon>
        <taxon>Ascomycota</taxon>
        <taxon>Pezizomycotina</taxon>
        <taxon>Sordariomycetes</taxon>
        <taxon>Hypocreomycetidae</taxon>
        <taxon>Hypocreales</taxon>
        <taxon>Stachybotryaceae</taxon>
        <taxon>Stachybotrys</taxon>
    </lineage>
</organism>
<dbReference type="InterPro" id="IPR016166">
    <property type="entry name" value="FAD-bd_PCMH"/>
</dbReference>
<keyword evidence="3" id="KW-0732">Signal</keyword>
<feature type="chain" id="PRO_5001780055" description="FAD-binding PCMH-type domain-containing protein" evidence="3">
    <location>
        <begin position="23"/>
        <end position="590"/>
    </location>
</feature>
<dbReference type="Gene3D" id="3.30.465.10">
    <property type="match status" value="1"/>
</dbReference>
<dbReference type="AlphaFoldDB" id="A0A084QZE1"/>
<dbReference type="Pfam" id="PF01565">
    <property type="entry name" value="FAD_binding_4"/>
    <property type="match status" value="1"/>
</dbReference>
<feature type="signal peptide" evidence="3">
    <location>
        <begin position="1"/>
        <end position="22"/>
    </location>
</feature>
<feature type="domain" description="FAD-binding PCMH-type" evidence="4">
    <location>
        <begin position="126"/>
        <end position="305"/>
    </location>
</feature>
<dbReference type="HOGENOM" id="CLU_018354_4_2_1"/>
<dbReference type="SUPFAM" id="SSF56176">
    <property type="entry name" value="FAD-binding/transporter-associated domain-like"/>
    <property type="match status" value="1"/>
</dbReference>
<dbReference type="Proteomes" id="UP000028524">
    <property type="component" value="Unassembled WGS sequence"/>
</dbReference>
<name>A0A084QZE1_STAC4</name>
<dbReference type="InterPro" id="IPR006094">
    <property type="entry name" value="Oxid_FAD_bind_N"/>
</dbReference>
<accession>A0A084QZE1</accession>
<dbReference type="PANTHER" id="PTHR13878">
    <property type="entry name" value="GULONOLACTONE OXIDASE"/>
    <property type="match status" value="1"/>
</dbReference>
<evidence type="ECO:0000256" key="1">
    <source>
        <dbReference type="ARBA" id="ARBA00005466"/>
    </source>
</evidence>
<dbReference type="EMBL" id="KL659540">
    <property type="protein sequence ID" value="KFA69326.1"/>
    <property type="molecule type" value="Genomic_DNA"/>
</dbReference>
<evidence type="ECO:0000259" key="4">
    <source>
        <dbReference type="PROSITE" id="PS51387"/>
    </source>
</evidence>
<dbReference type="Pfam" id="PF08031">
    <property type="entry name" value="BBE"/>
    <property type="match status" value="1"/>
</dbReference>
<dbReference type="PANTHER" id="PTHR13878:SF91">
    <property type="entry name" value="FAD BINDING DOMAIN PROTEIN (AFU_ORTHOLOGUE AFUA_6G12070)-RELATED"/>
    <property type="match status" value="1"/>
</dbReference>
<evidence type="ECO:0000256" key="2">
    <source>
        <dbReference type="ARBA" id="ARBA00023002"/>
    </source>
</evidence>
<dbReference type="PROSITE" id="PS51387">
    <property type="entry name" value="FAD_PCMH"/>
    <property type="match status" value="1"/>
</dbReference>
<dbReference type="InterPro" id="IPR036318">
    <property type="entry name" value="FAD-bd_PCMH-like_sf"/>
</dbReference>
<dbReference type="OrthoDB" id="9983560at2759"/>
<dbReference type="InterPro" id="IPR012951">
    <property type="entry name" value="BBE"/>
</dbReference>
<keyword evidence="6" id="KW-1185">Reference proteome</keyword>
<keyword evidence="2" id="KW-0560">Oxidoreductase</keyword>
<evidence type="ECO:0000313" key="5">
    <source>
        <dbReference type="EMBL" id="KFA69326.1"/>
    </source>
</evidence>
<dbReference type="InterPro" id="IPR050432">
    <property type="entry name" value="FAD-linked_Oxidoreductases_BP"/>
</dbReference>
<protein>
    <recommendedName>
        <fullName evidence="4">FAD-binding PCMH-type domain-containing protein</fullName>
    </recommendedName>
</protein>
<dbReference type="OMA" id="WFQNNTC"/>
<dbReference type="GO" id="GO:0071949">
    <property type="term" value="F:FAD binding"/>
    <property type="evidence" value="ECO:0007669"/>
    <property type="project" value="InterPro"/>
</dbReference>
<dbReference type="InterPro" id="IPR016169">
    <property type="entry name" value="FAD-bd_PCMH_sub2"/>
</dbReference>
<dbReference type="InParanoid" id="A0A084QZE1"/>
<dbReference type="GO" id="GO:0016491">
    <property type="term" value="F:oxidoreductase activity"/>
    <property type="evidence" value="ECO:0007669"/>
    <property type="project" value="UniProtKB-KW"/>
</dbReference>
<reference evidence="5 6" key="1">
    <citation type="journal article" date="2014" name="BMC Genomics">
        <title>Comparative genome sequencing reveals chemotype-specific gene clusters in the toxigenic black mold Stachybotrys.</title>
        <authorList>
            <person name="Semeiks J."/>
            <person name="Borek D."/>
            <person name="Otwinowski Z."/>
            <person name="Grishin N.V."/>
        </authorList>
    </citation>
    <scope>NUCLEOTIDE SEQUENCE [LARGE SCALE GENOMIC DNA]</scope>
    <source>
        <strain evidence="5 6">IBT 40285</strain>
    </source>
</reference>
<comment type="similarity">
    <text evidence="1">Belongs to the oxygen-dependent FAD-linked oxidoreductase family.</text>
</comment>
<evidence type="ECO:0000313" key="6">
    <source>
        <dbReference type="Proteomes" id="UP000028524"/>
    </source>
</evidence>
<proteinExistence type="inferred from homology"/>
<evidence type="ECO:0000256" key="3">
    <source>
        <dbReference type="SAM" id="SignalP"/>
    </source>
</evidence>
<sequence length="590" mass="64561">MFFRTVAAILAFQALTANNVGATMHPAVSEAFQLGPRCRHIPGDPGWPQPQKWSQLNQTVNGRLIATVPVGSVCHYPDFDAAQCREMTANWGLVDLHTGRPSEFLTLYFQNNTCTPFTPKWTRCSLGNYASYSIDVRSLEDVRAGIGFAHEHNIRLVIHNSGHDFYGQSTGKGSLSLWMHNYNRTEIIRNYTSTYYNGPALHVQTGAEGAAAAAHASAEGYTVVAGACPTVKMAGGYLGGGGHSYLSGKHGFAADNVLEWEVVTAQGEHVVATPTQNTDLYWALSGGGPGTYGVVLSATVRIFPNEVTANAAFSFNVSQAGGTKPYWNAISVFHQELKPLIDQGMVAEYVFTNETFLVTGVMAPGWNSSSLRASLQPLVDSLTAATCSRLNAQSIGMRLHQADNYYDLYRAEIESHLTGLVFGPAIAGRFVPRRLMDANTTDLHTALRAITNRGYSFYALAMNALNPLRNQTAPPIAPNAMQPNFKTAYSAMMINPTWSNSQPWSEAEVVQDQLMNEILPIYDAVVPNAGAYKNEGNWAESNIKESFYAGTYDRLEDIKKAVDPFGFFYGITSVGFDQFEQDSEGRLYRL</sequence>
<gene>
    <name evidence="5" type="ORF">S40285_09089</name>
</gene>
<dbReference type="STRING" id="1283841.A0A084QZE1"/>